<dbReference type="GO" id="GO:0004674">
    <property type="term" value="F:protein serine/threonine kinase activity"/>
    <property type="evidence" value="ECO:0007669"/>
    <property type="project" value="UniProtKB-KW"/>
</dbReference>
<evidence type="ECO:0000256" key="9">
    <source>
        <dbReference type="ARBA" id="ARBA00048679"/>
    </source>
</evidence>
<evidence type="ECO:0000313" key="14">
    <source>
        <dbReference type="Proteomes" id="UP000076632"/>
    </source>
</evidence>
<dbReference type="PROSITE" id="PS00107">
    <property type="entry name" value="PROTEIN_KINASE_ATP"/>
    <property type="match status" value="1"/>
</dbReference>
<sequence>MSSARHLDPRATTGPKAQLVREAQDLQKAVAEKALNSGTAPPPYQFVELIGKGSFGRVFKGKHNTSSDVVAIKIIDVDSTDYKTSAKLRDETIKDFMNETSVLLQLKNSKAKNINKIVDAFCVHSQLWIVSEYCPGGSLSTLLKATNRPGLEEKFIIPIARELAEALKCVHDAGIIHRDVKAANILVSEDGRLQLCDFGISAVVQSKLEKRSTIIGTPNWMPPEMLNGEPAVRAGYGNEVDCWAYGCTIYEIASGHPPNHGVRHPDELGKLLQKAPRLEGGNYTQGLRDFVAFCLEERPKDRPSMDNILKHYYVFNTQKRYPTNILKQLIENYYVWEQSGGLRQSLFAPSGAAALNFPESLNDEEDGWNFSTTAEFNQRFADMDQSEEQEFTSPLQEPEPVLQKPKTRREMASDKNFKHQNEQRVARGEAAMMRLFDEKAAPYEYVVRDELDDLGPQPVSDLPFRNHPTDFSSIQESQIDLGGFNSDSAGLGDINLDLANVPTLKANPANRFLKDLDNEEEEDEYAYLRDDQPRRATREWKFPTTLPEENLNRRTQDWKFPMMMQPPLSDMGPGDAVAGTDSMGDGLPLRPRLIHTATEPVGMGSDISFMHPGPAVSRPESPVRRSLIDLDLAEVPRPSTSSSAADSASTTLGDPFHLENKFASLDGGDMASSEPFPEPFDTALLEQGGPAPDVEIDTEATMVSGSGLGVGLSSTPASHAFETPHRSRQPSISSEESVSSTGSGTLRKYGTRKVGTMMGEHPFFEGGEEPASQRPTNGDINQDDSNPTDPTVWDNFEPNDNPAELHPGYCLRPPTRIGDPDFPLSEGLKSIPTNGIRAAGPATSVLPMTGSAGSSFNTDVATSASGGGVASSASSMAGSGFLGQSFGSNESADETADDEGEGLEDVIYGPNGERFVFPVVAPPSMEALLEGASNEQVATELTRLLTDFRAGLSITRELIQAHAAQREAKKRGNGGGEDGPGGIAE</sequence>
<dbReference type="Pfam" id="PF00069">
    <property type="entry name" value="Pkinase"/>
    <property type="match status" value="1"/>
</dbReference>
<dbReference type="STRING" id="1328760.A0A165JBW0"/>
<evidence type="ECO:0000313" key="13">
    <source>
        <dbReference type="EMBL" id="KZF26027.1"/>
    </source>
</evidence>
<dbReference type="Gene3D" id="3.30.200.20">
    <property type="entry name" value="Phosphorylase Kinase, domain 1"/>
    <property type="match status" value="1"/>
</dbReference>
<dbReference type="InterPro" id="IPR011009">
    <property type="entry name" value="Kinase-like_dom_sf"/>
</dbReference>
<dbReference type="OMA" id="FKLWEAQ"/>
<feature type="region of interest" description="Disordered" evidence="11">
    <location>
        <begin position="386"/>
        <end position="424"/>
    </location>
</feature>
<comment type="catalytic activity">
    <reaction evidence="8">
        <text>L-threonyl-[protein] + ATP = O-phospho-L-threonyl-[protein] + ADP + H(+)</text>
        <dbReference type="Rhea" id="RHEA:46608"/>
        <dbReference type="Rhea" id="RHEA-COMP:11060"/>
        <dbReference type="Rhea" id="RHEA-COMP:11605"/>
        <dbReference type="ChEBI" id="CHEBI:15378"/>
        <dbReference type="ChEBI" id="CHEBI:30013"/>
        <dbReference type="ChEBI" id="CHEBI:30616"/>
        <dbReference type="ChEBI" id="CHEBI:61977"/>
        <dbReference type="ChEBI" id="CHEBI:456216"/>
        <dbReference type="EC" id="2.7.11.1"/>
    </reaction>
</comment>
<feature type="binding site" evidence="10">
    <location>
        <position position="73"/>
    </location>
    <ligand>
        <name>ATP</name>
        <dbReference type="ChEBI" id="CHEBI:30616"/>
    </ligand>
</feature>
<evidence type="ECO:0000256" key="5">
    <source>
        <dbReference type="ARBA" id="ARBA00022741"/>
    </source>
</evidence>
<keyword evidence="5 10" id="KW-0547">Nucleotide-binding</keyword>
<feature type="compositionally biased region" description="Basic and acidic residues" evidence="11">
    <location>
        <begin position="408"/>
        <end position="424"/>
    </location>
</feature>
<keyword evidence="7 10" id="KW-0067">ATP-binding</keyword>
<proteinExistence type="inferred from homology"/>
<gene>
    <name evidence="13" type="ORF">L228DRAFT_3322</name>
</gene>
<dbReference type="PROSITE" id="PS50011">
    <property type="entry name" value="PROTEIN_KINASE_DOM"/>
    <property type="match status" value="1"/>
</dbReference>
<dbReference type="EMBL" id="KV407454">
    <property type="protein sequence ID" value="KZF26027.1"/>
    <property type="molecule type" value="Genomic_DNA"/>
</dbReference>
<dbReference type="GO" id="GO:0005737">
    <property type="term" value="C:cytoplasm"/>
    <property type="evidence" value="ECO:0007669"/>
    <property type="project" value="TreeGrafter"/>
</dbReference>
<evidence type="ECO:0000256" key="6">
    <source>
        <dbReference type="ARBA" id="ARBA00022777"/>
    </source>
</evidence>
<evidence type="ECO:0000256" key="1">
    <source>
        <dbReference type="ARBA" id="ARBA00008874"/>
    </source>
</evidence>
<evidence type="ECO:0000256" key="7">
    <source>
        <dbReference type="ARBA" id="ARBA00022840"/>
    </source>
</evidence>
<dbReference type="OrthoDB" id="248923at2759"/>
<dbReference type="InParanoid" id="A0A165JBW0"/>
<evidence type="ECO:0000256" key="8">
    <source>
        <dbReference type="ARBA" id="ARBA00047899"/>
    </source>
</evidence>
<evidence type="ECO:0000256" key="11">
    <source>
        <dbReference type="SAM" id="MobiDB-lite"/>
    </source>
</evidence>
<keyword evidence="3" id="KW-0723">Serine/threonine-protein kinase</keyword>
<name>A0A165JBW0_XYLHT</name>
<dbReference type="GeneID" id="28901626"/>
<dbReference type="InterPro" id="IPR000719">
    <property type="entry name" value="Prot_kinase_dom"/>
</dbReference>
<feature type="compositionally biased region" description="Low complexity" evidence="11">
    <location>
        <begin position="731"/>
        <end position="745"/>
    </location>
</feature>
<protein>
    <recommendedName>
        <fullName evidence="2">non-specific serine/threonine protein kinase</fullName>
        <ecNumber evidence="2">2.7.11.1</ecNumber>
    </recommendedName>
</protein>
<organism evidence="13 14">
    <name type="scientific">Xylona heveae (strain CBS 132557 / TC161)</name>
    <dbReference type="NCBI Taxonomy" id="1328760"/>
    <lineage>
        <taxon>Eukaryota</taxon>
        <taxon>Fungi</taxon>
        <taxon>Dikarya</taxon>
        <taxon>Ascomycota</taxon>
        <taxon>Pezizomycotina</taxon>
        <taxon>Xylonomycetes</taxon>
        <taxon>Xylonales</taxon>
        <taxon>Xylonaceae</taxon>
        <taxon>Xylona</taxon>
    </lineage>
</organism>
<dbReference type="PROSITE" id="PS00108">
    <property type="entry name" value="PROTEIN_KINASE_ST"/>
    <property type="match status" value="1"/>
</dbReference>
<feature type="compositionally biased region" description="Polar residues" evidence="11">
    <location>
        <begin position="773"/>
        <end position="789"/>
    </location>
</feature>
<feature type="region of interest" description="Disordered" evidence="11">
    <location>
        <begin position="706"/>
        <end position="835"/>
    </location>
</feature>
<feature type="region of interest" description="Disordered" evidence="11">
    <location>
        <begin position="634"/>
        <end position="693"/>
    </location>
</feature>
<evidence type="ECO:0000259" key="12">
    <source>
        <dbReference type="PROSITE" id="PS50011"/>
    </source>
</evidence>
<keyword evidence="6 13" id="KW-0418">Kinase</keyword>
<feature type="compositionally biased region" description="Low complexity" evidence="11">
    <location>
        <begin position="639"/>
        <end position="651"/>
    </location>
</feature>
<dbReference type="Proteomes" id="UP000076632">
    <property type="component" value="Unassembled WGS sequence"/>
</dbReference>
<evidence type="ECO:0000256" key="3">
    <source>
        <dbReference type="ARBA" id="ARBA00022527"/>
    </source>
</evidence>
<feature type="region of interest" description="Disordered" evidence="11">
    <location>
        <begin position="963"/>
        <end position="985"/>
    </location>
</feature>
<reference evidence="13 14" key="1">
    <citation type="journal article" date="2016" name="Fungal Biol.">
        <title>The genome of Xylona heveae provides a window into fungal endophytism.</title>
        <authorList>
            <person name="Gazis R."/>
            <person name="Kuo A."/>
            <person name="Riley R."/>
            <person name="LaButti K."/>
            <person name="Lipzen A."/>
            <person name="Lin J."/>
            <person name="Amirebrahimi M."/>
            <person name="Hesse C.N."/>
            <person name="Spatafora J.W."/>
            <person name="Henrissat B."/>
            <person name="Hainaut M."/>
            <person name="Grigoriev I.V."/>
            <person name="Hibbett D.S."/>
        </authorList>
    </citation>
    <scope>NUCLEOTIDE SEQUENCE [LARGE SCALE GENOMIC DNA]</scope>
    <source>
        <strain evidence="13 14">TC161</strain>
    </source>
</reference>
<feature type="compositionally biased region" description="Gly residues" evidence="11">
    <location>
        <begin position="973"/>
        <end position="985"/>
    </location>
</feature>
<dbReference type="GO" id="GO:0005524">
    <property type="term" value="F:ATP binding"/>
    <property type="evidence" value="ECO:0007669"/>
    <property type="project" value="UniProtKB-UniRule"/>
</dbReference>
<dbReference type="FunFam" id="1.10.510.10:FF:000670">
    <property type="entry name" value="Serine/threonin protein kinase, putative"/>
    <property type="match status" value="1"/>
</dbReference>
<dbReference type="EC" id="2.7.11.1" evidence="2"/>
<keyword evidence="4" id="KW-0808">Transferase</keyword>
<keyword evidence="14" id="KW-1185">Reference proteome</keyword>
<dbReference type="AlphaFoldDB" id="A0A165JBW0"/>
<dbReference type="InterPro" id="IPR008271">
    <property type="entry name" value="Ser/Thr_kinase_AS"/>
</dbReference>
<evidence type="ECO:0000256" key="10">
    <source>
        <dbReference type="PROSITE-ProRule" id="PRU10141"/>
    </source>
</evidence>
<dbReference type="InterPro" id="IPR050629">
    <property type="entry name" value="STE20/SPS1-PAK"/>
</dbReference>
<evidence type="ECO:0000256" key="2">
    <source>
        <dbReference type="ARBA" id="ARBA00012513"/>
    </source>
</evidence>
<dbReference type="PANTHER" id="PTHR48012">
    <property type="entry name" value="STERILE20-LIKE KINASE, ISOFORM B-RELATED"/>
    <property type="match status" value="1"/>
</dbReference>
<comment type="similarity">
    <text evidence="1">Belongs to the protein kinase superfamily. STE Ser/Thr protein kinase family. STE20 subfamily.</text>
</comment>
<evidence type="ECO:0000256" key="4">
    <source>
        <dbReference type="ARBA" id="ARBA00022679"/>
    </source>
</evidence>
<dbReference type="InterPro" id="IPR017441">
    <property type="entry name" value="Protein_kinase_ATP_BS"/>
</dbReference>
<dbReference type="PANTHER" id="PTHR48012:SF10">
    <property type="entry name" value="FI20177P1"/>
    <property type="match status" value="1"/>
</dbReference>
<comment type="catalytic activity">
    <reaction evidence="9">
        <text>L-seryl-[protein] + ATP = O-phospho-L-seryl-[protein] + ADP + H(+)</text>
        <dbReference type="Rhea" id="RHEA:17989"/>
        <dbReference type="Rhea" id="RHEA-COMP:9863"/>
        <dbReference type="Rhea" id="RHEA-COMP:11604"/>
        <dbReference type="ChEBI" id="CHEBI:15378"/>
        <dbReference type="ChEBI" id="CHEBI:29999"/>
        <dbReference type="ChEBI" id="CHEBI:30616"/>
        <dbReference type="ChEBI" id="CHEBI:83421"/>
        <dbReference type="ChEBI" id="CHEBI:456216"/>
        <dbReference type="EC" id="2.7.11.1"/>
    </reaction>
</comment>
<dbReference type="RefSeq" id="XP_018191582.1">
    <property type="nucleotide sequence ID" value="XM_018336489.1"/>
</dbReference>
<dbReference type="SUPFAM" id="SSF56112">
    <property type="entry name" value="Protein kinase-like (PK-like)"/>
    <property type="match status" value="1"/>
</dbReference>
<accession>A0A165JBW0</accession>
<dbReference type="Gene3D" id="1.10.510.10">
    <property type="entry name" value="Transferase(Phosphotransferase) domain 1"/>
    <property type="match status" value="1"/>
</dbReference>
<feature type="domain" description="Protein kinase" evidence="12">
    <location>
        <begin position="44"/>
        <end position="314"/>
    </location>
</feature>
<dbReference type="SMART" id="SM00220">
    <property type="entry name" value="S_TKc"/>
    <property type="match status" value="1"/>
</dbReference>